<dbReference type="Proteomes" id="UP000886998">
    <property type="component" value="Unassembled WGS sequence"/>
</dbReference>
<protein>
    <submittedName>
        <fullName evidence="1">Uncharacterized protein</fullName>
    </submittedName>
</protein>
<name>A0A8X6WUV0_9ARAC</name>
<sequence length="95" mass="10674">MDPSMNEGYRFHFLPSLERTTLFGEHRACLLPSLAPEKCAFQASSEAWRVTADIDFTVKDSSIRQHPFGVTDVSFASSSDRWVLGNNGCLTANWF</sequence>
<organism evidence="1 2">
    <name type="scientific">Trichonephila inaurata madagascariensis</name>
    <dbReference type="NCBI Taxonomy" id="2747483"/>
    <lineage>
        <taxon>Eukaryota</taxon>
        <taxon>Metazoa</taxon>
        <taxon>Ecdysozoa</taxon>
        <taxon>Arthropoda</taxon>
        <taxon>Chelicerata</taxon>
        <taxon>Arachnida</taxon>
        <taxon>Araneae</taxon>
        <taxon>Araneomorphae</taxon>
        <taxon>Entelegynae</taxon>
        <taxon>Araneoidea</taxon>
        <taxon>Nephilidae</taxon>
        <taxon>Trichonephila</taxon>
        <taxon>Trichonephila inaurata</taxon>
    </lineage>
</organism>
<reference evidence="1" key="1">
    <citation type="submission" date="2020-08" db="EMBL/GenBank/DDBJ databases">
        <title>Multicomponent nature underlies the extraordinary mechanical properties of spider dragline silk.</title>
        <authorList>
            <person name="Kono N."/>
            <person name="Nakamura H."/>
            <person name="Mori M."/>
            <person name="Yoshida Y."/>
            <person name="Ohtoshi R."/>
            <person name="Malay A.D."/>
            <person name="Moran D.A.P."/>
            <person name="Tomita M."/>
            <person name="Numata K."/>
            <person name="Arakawa K."/>
        </authorList>
    </citation>
    <scope>NUCLEOTIDE SEQUENCE</scope>
</reference>
<gene>
    <name evidence="1" type="ORF">TNIN_302681</name>
</gene>
<accession>A0A8X6WUV0</accession>
<evidence type="ECO:0000313" key="2">
    <source>
        <dbReference type="Proteomes" id="UP000886998"/>
    </source>
</evidence>
<comment type="caution">
    <text evidence="1">The sequence shown here is derived from an EMBL/GenBank/DDBJ whole genome shotgun (WGS) entry which is preliminary data.</text>
</comment>
<dbReference type="EMBL" id="BMAV01002143">
    <property type="protein sequence ID" value="GFY40844.1"/>
    <property type="molecule type" value="Genomic_DNA"/>
</dbReference>
<evidence type="ECO:0000313" key="1">
    <source>
        <dbReference type="EMBL" id="GFY40844.1"/>
    </source>
</evidence>
<dbReference type="AlphaFoldDB" id="A0A8X6WUV0"/>
<dbReference type="OrthoDB" id="10478144at2759"/>
<proteinExistence type="predicted"/>
<keyword evidence="2" id="KW-1185">Reference proteome</keyword>